<organism evidence="6 7">
    <name type="scientific">Palleronia caenipelagi</name>
    <dbReference type="NCBI Taxonomy" id="2489174"/>
    <lineage>
        <taxon>Bacteria</taxon>
        <taxon>Pseudomonadati</taxon>
        <taxon>Pseudomonadota</taxon>
        <taxon>Alphaproteobacteria</taxon>
        <taxon>Rhodobacterales</taxon>
        <taxon>Roseobacteraceae</taxon>
        <taxon>Palleronia</taxon>
    </lineage>
</organism>
<comment type="caution">
    <text evidence="6">The sequence shown here is derived from an EMBL/GenBank/DDBJ whole genome shotgun (WGS) entry which is preliminary data.</text>
</comment>
<protein>
    <submittedName>
        <fullName evidence="6">Extracellular solute-binding protein</fullName>
    </submittedName>
</protein>
<keyword evidence="7" id="KW-1185">Reference proteome</keyword>
<dbReference type="Gene3D" id="3.40.190.10">
    <property type="entry name" value="Periplasmic binding protein-like II"/>
    <property type="match status" value="2"/>
</dbReference>
<dbReference type="EMBL" id="VFSV01000057">
    <property type="protein sequence ID" value="TRD15034.1"/>
    <property type="molecule type" value="Genomic_DNA"/>
</dbReference>
<dbReference type="GO" id="GO:0042597">
    <property type="term" value="C:periplasmic space"/>
    <property type="evidence" value="ECO:0007669"/>
    <property type="project" value="UniProtKB-SubCell"/>
</dbReference>
<evidence type="ECO:0000256" key="2">
    <source>
        <dbReference type="ARBA" id="ARBA00008520"/>
    </source>
</evidence>
<proteinExistence type="inferred from homology"/>
<dbReference type="InterPro" id="IPR050490">
    <property type="entry name" value="Bact_solute-bd_prot1"/>
</dbReference>
<keyword evidence="3" id="KW-0813">Transport</keyword>
<comment type="subcellular location">
    <subcellularLocation>
        <location evidence="1">Periplasm</location>
    </subcellularLocation>
</comment>
<dbReference type="OrthoDB" id="9803049at2"/>
<evidence type="ECO:0000256" key="1">
    <source>
        <dbReference type="ARBA" id="ARBA00004418"/>
    </source>
</evidence>
<feature type="chain" id="PRO_5021852629" evidence="5">
    <location>
        <begin position="27"/>
        <end position="486"/>
    </location>
</feature>
<dbReference type="PANTHER" id="PTHR43649">
    <property type="entry name" value="ARABINOSE-BINDING PROTEIN-RELATED"/>
    <property type="match status" value="1"/>
</dbReference>
<accession>A0A547PLY4</accession>
<reference evidence="6 7" key="1">
    <citation type="submission" date="2019-06" db="EMBL/GenBank/DDBJ databases">
        <title>Paenimaribius caenipelagi gen. nov., sp. nov., isolated from a tidal flat.</title>
        <authorList>
            <person name="Yoon J.-H."/>
        </authorList>
    </citation>
    <scope>NUCLEOTIDE SEQUENCE [LARGE SCALE GENOMIC DNA]</scope>
    <source>
        <strain evidence="6 7">JBTF-M29</strain>
    </source>
</reference>
<sequence>MSIKKRILLGTSAASLMASIGFGALAEDKPFDGETVKWLIPSGHNAYIMKVHQDEVKEKLGITLEGTEINENQIFETAMSDWVTGSVDYCLVTLLAPWNGDFMDGGFLRPLDDLIAGSETGGAAASDIIEQFGVLATQWNGTPYAFGQDGDITGLYFRKDILGNEEIMAGFKEAKGYDLPNPPQTVPQLVDIAEYLNGMDWDGDGDVEYGYAQTWHVPWRTFLPFYGSATGGDVLFDAEMNPKINRPEVAEMLNDMRRLVQAGPPGASSYGYVEGPASFINGDVPATWFWGDVAKLIYTPGWAGDPQFVGEHWKGQIGYGLLPGYEVDGETYNYSELGGKIVGITEACENPEAAFAALSFLSDPSRSYKTVDSTATGSDPFGTSQLNRPAEEWDVVIDQEYLDLIPELMSNGYPAPPIPGGQEYLEAIDRHISGFLVDENASAEDTLAAITDDWQQITDSRDRDAQIKVWGAYLNQLGSMGFKVSQ</sequence>
<dbReference type="PANTHER" id="PTHR43649:SF34">
    <property type="entry name" value="ABC TRANSPORTER PERIPLASMIC-BINDING PROTEIN YCJN-RELATED"/>
    <property type="match status" value="1"/>
</dbReference>
<dbReference type="RefSeq" id="WP_142836098.1">
    <property type="nucleotide sequence ID" value="NZ_VFSV01000057.1"/>
</dbReference>
<comment type="similarity">
    <text evidence="2">Belongs to the bacterial solute-binding protein 1 family.</text>
</comment>
<dbReference type="InterPro" id="IPR006059">
    <property type="entry name" value="SBP"/>
</dbReference>
<keyword evidence="4 5" id="KW-0732">Signal</keyword>
<feature type="signal peptide" evidence="5">
    <location>
        <begin position="1"/>
        <end position="26"/>
    </location>
</feature>
<gene>
    <name evidence="6" type="ORF">FEV53_17880</name>
</gene>
<evidence type="ECO:0000313" key="7">
    <source>
        <dbReference type="Proteomes" id="UP000318590"/>
    </source>
</evidence>
<name>A0A547PLY4_9RHOB</name>
<evidence type="ECO:0000313" key="6">
    <source>
        <dbReference type="EMBL" id="TRD15034.1"/>
    </source>
</evidence>
<dbReference type="SUPFAM" id="SSF53850">
    <property type="entry name" value="Periplasmic binding protein-like II"/>
    <property type="match status" value="1"/>
</dbReference>
<dbReference type="AlphaFoldDB" id="A0A547PLY4"/>
<evidence type="ECO:0000256" key="5">
    <source>
        <dbReference type="SAM" id="SignalP"/>
    </source>
</evidence>
<dbReference type="Pfam" id="PF01547">
    <property type="entry name" value="SBP_bac_1"/>
    <property type="match status" value="1"/>
</dbReference>
<evidence type="ECO:0000256" key="3">
    <source>
        <dbReference type="ARBA" id="ARBA00022448"/>
    </source>
</evidence>
<dbReference type="Proteomes" id="UP000318590">
    <property type="component" value="Unassembled WGS sequence"/>
</dbReference>
<evidence type="ECO:0000256" key="4">
    <source>
        <dbReference type="ARBA" id="ARBA00022729"/>
    </source>
</evidence>